<comment type="caution">
    <text evidence="2">The sequence shown here is derived from an EMBL/GenBank/DDBJ whole genome shotgun (WGS) entry which is preliminary data.</text>
</comment>
<dbReference type="Proteomes" id="UP000494216">
    <property type="component" value="Unassembled WGS sequence"/>
</dbReference>
<dbReference type="EMBL" id="CADCXN010000001">
    <property type="protein sequence ID" value="CAA9889313.1"/>
    <property type="molecule type" value="Genomic_DNA"/>
</dbReference>
<evidence type="ECO:0000313" key="2">
    <source>
        <dbReference type="EMBL" id="CAA9889313.1"/>
    </source>
</evidence>
<dbReference type="SUPFAM" id="SSF53474">
    <property type="entry name" value="alpha/beta-Hydrolases"/>
    <property type="match status" value="1"/>
</dbReference>
<gene>
    <name evidence="2" type="ORF">METHB2_10153</name>
</gene>
<dbReference type="Pfam" id="PF02129">
    <property type="entry name" value="Peptidase_S15"/>
    <property type="match status" value="1"/>
</dbReference>
<dbReference type="Gene3D" id="3.40.50.1820">
    <property type="entry name" value="alpha/beta hydrolase"/>
    <property type="match status" value="1"/>
</dbReference>
<dbReference type="InterPro" id="IPR029058">
    <property type="entry name" value="AB_hydrolase_fold"/>
</dbReference>
<organism evidence="2 3">
    <name type="scientific">Candidatus Methylobacter favarea</name>
    <dbReference type="NCBI Taxonomy" id="2707345"/>
    <lineage>
        <taxon>Bacteria</taxon>
        <taxon>Pseudomonadati</taxon>
        <taxon>Pseudomonadota</taxon>
        <taxon>Gammaproteobacteria</taxon>
        <taxon>Methylococcales</taxon>
        <taxon>Methylococcaceae</taxon>
        <taxon>Methylobacter</taxon>
    </lineage>
</organism>
<dbReference type="RefSeq" id="WP_174624332.1">
    <property type="nucleotide sequence ID" value="NZ_CADCXN010000001.1"/>
</dbReference>
<accession>A0A8S0WXW3</accession>
<evidence type="ECO:0000259" key="1">
    <source>
        <dbReference type="Pfam" id="PF02129"/>
    </source>
</evidence>
<evidence type="ECO:0000313" key="3">
    <source>
        <dbReference type="Proteomes" id="UP000494216"/>
    </source>
</evidence>
<dbReference type="AlphaFoldDB" id="A0A8S0WXW3"/>
<reference evidence="2 3" key="1">
    <citation type="submission" date="2020-02" db="EMBL/GenBank/DDBJ databases">
        <authorList>
            <person name="Hogendoorn C."/>
        </authorList>
    </citation>
    <scope>NUCLEOTIDE SEQUENCE [LARGE SCALE GENOMIC DNA]</scope>
    <source>
        <strain evidence="2">METHB21</strain>
    </source>
</reference>
<protein>
    <submittedName>
        <fullName evidence="2">Hydrolase, exosortase system type 1 associated</fullName>
    </submittedName>
</protein>
<feature type="domain" description="Xaa-Pro dipeptidyl-peptidase-like" evidence="1">
    <location>
        <begin position="33"/>
        <end position="101"/>
    </location>
</feature>
<dbReference type="InterPro" id="IPR000383">
    <property type="entry name" value="Xaa-Pro-like_dom"/>
</dbReference>
<dbReference type="GO" id="GO:0016787">
    <property type="term" value="F:hydrolase activity"/>
    <property type="evidence" value="ECO:0007669"/>
    <property type="project" value="UniProtKB-KW"/>
</dbReference>
<keyword evidence="3" id="KW-1185">Reference proteome</keyword>
<sequence length="273" mass="30703">MSSVMPVFIPGQAGRLFAIYHHPATGEKAKKAILHIPAFAEEMNKSRRMIAMQAREFAKSGYAVLIFDLFGTGDSEGKFSDATWEIWKNDVHTVCQWLIEQGILNISLWSLRSGILLAMDFLEDAKIKFDRMLCWQPVLNGEIFIMQFLRLRVAAALMDKSAHPEKASDLKQQLLDGKVVEVAGYTLHPDLINPLMKLFSDNIHFSKIDNINVFELISSCEKGISPGINKLIESLQQRAHLVSVHVVVGSSFWSTQEIAEVPELITQTVNSLY</sequence>
<keyword evidence="2" id="KW-0378">Hydrolase</keyword>
<name>A0A8S0WXW3_9GAMM</name>
<dbReference type="InterPro" id="IPR017532">
    <property type="entry name" value="Hydrolase-2_PEP"/>
</dbReference>
<dbReference type="NCBIfam" id="TIGR03101">
    <property type="entry name" value="hydr2_PEP"/>
    <property type="match status" value="1"/>
</dbReference>
<proteinExistence type="predicted"/>